<name>A0ABP0VVV1_9BRYO</name>
<evidence type="ECO:0000256" key="1">
    <source>
        <dbReference type="ARBA" id="ARBA00009656"/>
    </source>
</evidence>
<dbReference type="InterPro" id="IPR039613">
    <property type="entry name" value="SPR1/2/3/4/5"/>
</dbReference>
<dbReference type="PANTHER" id="PTHR33403">
    <property type="entry name" value="SPR1"/>
    <property type="match status" value="1"/>
</dbReference>
<keyword evidence="2" id="KW-0493">Microtubule</keyword>
<comment type="similarity">
    <text evidence="1">Belongs to the SPIRAL1 family.</text>
</comment>
<feature type="region of interest" description="Disordered" evidence="3">
    <location>
        <begin position="1"/>
        <end position="137"/>
    </location>
</feature>
<feature type="compositionally biased region" description="Polar residues" evidence="3">
    <location>
        <begin position="96"/>
        <end position="111"/>
    </location>
</feature>
<sequence>MARGVSSGGGQSSLGYLFGSPEPPQPKLETMLTPSHLINHTTTKDQQAARKSLARRSSLSSDDNPDLVAPLPVKVAESNDATSLYMGPQQIRSDRNSNNYHRADGQNSGNFITDRPSTRVHAEPGGGSSLGYLFGGK</sequence>
<dbReference type="PANTHER" id="PTHR33403:SF31">
    <property type="entry name" value="PROTEIN SPIRAL1-LIKE 1"/>
    <property type="match status" value="1"/>
</dbReference>
<evidence type="ECO:0000256" key="3">
    <source>
        <dbReference type="SAM" id="MobiDB-lite"/>
    </source>
</evidence>
<feature type="compositionally biased region" description="Polar residues" evidence="3">
    <location>
        <begin position="32"/>
        <end position="46"/>
    </location>
</feature>
<dbReference type="EMBL" id="OZ020106">
    <property type="protein sequence ID" value="CAK9258621.1"/>
    <property type="molecule type" value="Genomic_DNA"/>
</dbReference>
<protein>
    <submittedName>
        <fullName evidence="4">Uncharacterized protein</fullName>
    </submittedName>
</protein>
<evidence type="ECO:0000313" key="5">
    <source>
        <dbReference type="Proteomes" id="UP001497444"/>
    </source>
</evidence>
<feature type="compositionally biased region" description="Low complexity" evidence="3">
    <location>
        <begin position="49"/>
        <end position="61"/>
    </location>
</feature>
<keyword evidence="5" id="KW-1185">Reference proteome</keyword>
<evidence type="ECO:0000313" key="4">
    <source>
        <dbReference type="EMBL" id="CAK9258621.1"/>
    </source>
</evidence>
<reference evidence="4" key="1">
    <citation type="submission" date="2024-02" db="EMBL/GenBank/DDBJ databases">
        <authorList>
            <consortium name="ELIXIR-Norway"/>
            <consortium name="Elixir Norway"/>
        </authorList>
    </citation>
    <scope>NUCLEOTIDE SEQUENCE</scope>
</reference>
<feature type="compositionally biased region" description="Gly residues" evidence="3">
    <location>
        <begin position="124"/>
        <end position="137"/>
    </location>
</feature>
<evidence type="ECO:0000256" key="2">
    <source>
        <dbReference type="ARBA" id="ARBA00022701"/>
    </source>
</evidence>
<accession>A0ABP0VVV1</accession>
<gene>
    <name evidence="4" type="ORF">CSSPJE1EN1_LOCUS4099</name>
</gene>
<organism evidence="4 5">
    <name type="scientific">Sphagnum jensenii</name>
    <dbReference type="NCBI Taxonomy" id="128206"/>
    <lineage>
        <taxon>Eukaryota</taxon>
        <taxon>Viridiplantae</taxon>
        <taxon>Streptophyta</taxon>
        <taxon>Embryophyta</taxon>
        <taxon>Bryophyta</taxon>
        <taxon>Sphagnophytina</taxon>
        <taxon>Sphagnopsida</taxon>
        <taxon>Sphagnales</taxon>
        <taxon>Sphagnaceae</taxon>
        <taxon>Sphagnum</taxon>
    </lineage>
</organism>
<dbReference type="Proteomes" id="UP001497444">
    <property type="component" value="Chromosome 11"/>
</dbReference>
<feature type="compositionally biased region" description="Gly residues" evidence="3">
    <location>
        <begin position="1"/>
        <end position="12"/>
    </location>
</feature>
<proteinExistence type="inferred from homology"/>